<organism evidence="1 2">
    <name type="scientific">Sinorhizobium meliloti CCNWSX0020</name>
    <dbReference type="NCBI Taxonomy" id="1107881"/>
    <lineage>
        <taxon>Bacteria</taxon>
        <taxon>Pseudomonadati</taxon>
        <taxon>Pseudomonadota</taxon>
        <taxon>Alphaproteobacteria</taxon>
        <taxon>Hyphomicrobiales</taxon>
        <taxon>Rhizobiaceae</taxon>
        <taxon>Sinorhizobium/Ensifer group</taxon>
        <taxon>Sinorhizobium</taxon>
    </lineage>
</organism>
<protein>
    <submittedName>
        <fullName evidence="1">Uncharacterized protein</fullName>
    </submittedName>
</protein>
<evidence type="ECO:0000313" key="1">
    <source>
        <dbReference type="EMBL" id="EHK77706.1"/>
    </source>
</evidence>
<dbReference type="Proteomes" id="UP000004038">
    <property type="component" value="Unassembled WGS sequence"/>
</dbReference>
<dbReference type="RefSeq" id="WP_004435143.1">
    <property type="nucleotide sequence ID" value="NZ_AGVV01000019.1"/>
</dbReference>
<dbReference type="AlphaFoldDB" id="H0FZ26"/>
<name>H0FZ26_RHIML</name>
<accession>H0FZ26</accession>
<proteinExistence type="predicted"/>
<dbReference type="EMBL" id="AGVV01000019">
    <property type="protein sequence ID" value="EHK77706.1"/>
    <property type="molecule type" value="Genomic_DNA"/>
</dbReference>
<evidence type="ECO:0000313" key="2">
    <source>
        <dbReference type="Proteomes" id="UP000004038"/>
    </source>
</evidence>
<dbReference type="PATRIC" id="fig|1107881.3.peg.2494"/>
<gene>
    <name evidence="1" type="ORF">SM0020_12300</name>
</gene>
<sequence>MARAQNASQLSFLFEPPPAPVTTEPTWFKIELDKKGWSYGHIGIRPNDDGTWSYTTRDNFGGYCGHGGPFHGAYESFDEALEVAIARMWKGWRGIAERMNDSCCKENHRAMARKGLAWLDELAAEYQVQH</sequence>
<reference evidence="1 2" key="1">
    <citation type="journal article" date="2012" name="J. Bacteriol.">
        <title>Draft Genome Sequence of Sinorhizobium meliloti CCNWSX0020, a Nitrogen-Fixing Symbiont with Copper Tolerance Capability Isolated from Lead-Zinc Mine Tailings.</title>
        <authorList>
            <person name="Li Z."/>
            <person name="Ma Z."/>
            <person name="Hao X."/>
            <person name="Wei G."/>
        </authorList>
    </citation>
    <scope>NUCLEOTIDE SEQUENCE [LARGE SCALE GENOMIC DNA]</scope>
    <source>
        <strain evidence="1 2">CCNWSX0020</strain>
    </source>
</reference>